<gene>
    <name evidence="2" type="ORF">GCM10023225_23000</name>
</gene>
<accession>A0ABP9HYM3</accession>
<dbReference type="Pfam" id="PF01261">
    <property type="entry name" value="AP_endonuc_2"/>
    <property type="match status" value="1"/>
</dbReference>
<dbReference type="InterPro" id="IPR050312">
    <property type="entry name" value="IolE/XylAMocC-like"/>
</dbReference>
<name>A0ABP9HYM3_9ACTN</name>
<protein>
    <submittedName>
        <fullName evidence="2">Sugar phosphate isomerase/epimerase</fullName>
    </submittedName>
</protein>
<organism evidence="2 3">
    <name type="scientific">Kineococcus glutinatus</name>
    <dbReference type="NCBI Taxonomy" id="1070872"/>
    <lineage>
        <taxon>Bacteria</taxon>
        <taxon>Bacillati</taxon>
        <taxon>Actinomycetota</taxon>
        <taxon>Actinomycetes</taxon>
        <taxon>Kineosporiales</taxon>
        <taxon>Kineosporiaceae</taxon>
        <taxon>Kineococcus</taxon>
    </lineage>
</organism>
<dbReference type="PANTHER" id="PTHR12110">
    <property type="entry name" value="HYDROXYPYRUVATE ISOMERASE"/>
    <property type="match status" value="1"/>
</dbReference>
<proteinExistence type="predicted"/>
<dbReference type="InterPro" id="IPR036237">
    <property type="entry name" value="Xyl_isomerase-like_sf"/>
</dbReference>
<dbReference type="Proteomes" id="UP001501195">
    <property type="component" value="Unassembled WGS sequence"/>
</dbReference>
<sequence length="305" mass="32495">MTAVEPVARGAALDVPSGRPAALETPGPGDPRIARFSLNQATTKHIGLVEAVEVCRRAGVPAIGVWRDRLHEVGLEAAVRLLREAGLRVSTLCRGGFLTASGAEERAEALRDNRLAIDEAAALGTGTLVMVVGGLPAGSKDLPGARQRVVDAVGELAPYAGERGVRLALEPLHPMYVADRAVISTLGQALDIAEQFPLEQVGVTVDTFHVFWDPEVERQIARAGARIATYQVCDWITPLPADTLLARGMMGDGHIDFGSISRAVHAAGYRGDVETEIFHADVWAADPDEVVATVLRRYVEHVLVG</sequence>
<reference evidence="3" key="1">
    <citation type="journal article" date="2019" name="Int. J. Syst. Evol. Microbiol.">
        <title>The Global Catalogue of Microorganisms (GCM) 10K type strain sequencing project: providing services to taxonomists for standard genome sequencing and annotation.</title>
        <authorList>
            <consortium name="The Broad Institute Genomics Platform"/>
            <consortium name="The Broad Institute Genome Sequencing Center for Infectious Disease"/>
            <person name="Wu L."/>
            <person name="Ma J."/>
        </authorList>
    </citation>
    <scope>NUCLEOTIDE SEQUENCE [LARGE SCALE GENOMIC DNA]</scope>
    <source>
        <strain evidence="3">JCM 18126</strain>
    </source>
</reference>
<dbReference type="SUPFAM" id="SSF51658">
    <property type="entry name" value="Xylose isomerase-like"/>
    <property type="match status" value="1"/>
</dbReference>
<keyword evidence="2" id="KW-0413">Isomerase</keyword>
<dbReference type="EMBL" id="BAABIL010000340">
    <property type="protein sequence ID" value="GAA4982647.1"/>
    <property type="molecule type" value="Genomic_DNA"/>
</dbReference>
<keyword evidence="3" id="KW-1185">Reference proteome</keyword>
<evidence type="ECO:0000259" key="1">
    <source>
        <dbReference type="Pfam" id="PF01261"/>
    </source>
</evidence>
<dbReference type="RefSeq" id="WP_345712696.1">
    <property type="nucleotide sequence ID" value="NZ_BAABIL010000340.1"/>
</dbReference>
<comment type="caution">
    <text evidence="2">The sequence shown here is derived from an EMBL/GenBank/DDBJ whole genome shotgun (WGS) entry which is preliminary data.</text>
</comment>
<evidence type="ECO:0000313" key="2">
    <source>
        <dbReference type="EMBL" id="GAA4982647.1"/>
    </source>
</evidence>
<dbReference type="GO" id="GO:0016853">
    <property type="term" value="F:isomerase activity"/>
    <property type="evidence" value="ECO:0007669"/>
    <property type="project" value="UniProtKB-KW"/>
</dbReference>
<feature type="domain" description="Xylose isomerase-like TIM barrel" evidence="1">
    <location>
        <begin position="53"/>
        <end position="288"/>
    </location>
</feature>
<dbReference type="Gene3D" id="3.20.20.150">
    <property type="entry name" value="Divalent-metal-dependent TIM barrel enzymes"/>
    <property type="match status" value="1"/>
</dbReference>
<dbReference type="InterPro" id="IPR013022">
    <property type="entry name" value="Xyl_isomerase-like_TIM-brl"/>
</dbReference>
<dbReference type="PANTHER" id="PTHR12110:SF52">
    <property type="entry name" value="XYLOSE ISOMERASE"/>
    <property type="match status" value="1"/>
</dbReference>
<evidence type="ECO:0000313" key="3">
    <source>
        <dbReference type="Proteomes" id="UP001501195"/>
    </source>
</evidence>